<dbReference type="EMBL" id="BAABEX010000011">
    <property type="protein sequence ID" value="GAA4424529.1"/>
    <property type="molecule type" value="Genomic_DNA"/>
</dbReference>
<dbReference type="InterPro" id="IPR000551">
    <property type="entry name" value="MerR-type_HTH_dom"/>
</dbReference>
<gene>
    <name evidence="6" type="ORF">GCM10023090_18250</name>
</gene>
<sequence length="157" mass="17008">MADSSRPDAHGLTTAALCAAAGVSRGTLRLYEREGLLPAPRRSANGYRHYATSEVQRLQAIRAFKELGFTLREIALLLDEREAARLGTERLMRLAADQLVHIDQRIARLHMVRGYLADVAAGDFSALDDPECRFLCEFLALQAGPAQSTGAAAAAPC</sequence>
<evidence type="ECO:0000259" key="5">
    <source>
        <dbReference type="PROSITE" id="PS50937"/>
    </source>
</evidence>
<dbReference type="SUPFAM" id="SSF46955">
    <property type="entry name" value="Putative DNA-binding domain"/>
    <property type="match status" value="1"/>
</dbReference>
<dbReference type="PANTHER" id="PTHR30204">
    <property type="entry name" value="REDOX-CYCLING DRUG-SENSING TRANSCRIPTIONAL ACTIVATOR SOXR"/>
    <property type="match status" value="1"/>
</dbReference>
<dbReference type="Gene3D" id="1.10.1660.10">
    <property type="match status" value="1"/>
</dbReference>
<dbReference type="InterPro" id="IPR009061">
    <property type="entry name" value="DNA-bd_dom_put_sf"/>
</dbReference>
<evidence type="ECO:0000313" key="6">
    <source>
        <dbReference type="EMBL" id="GAA4424529.1"/>
    </source>
</evidence>
<organism evidence="6 7">
    <name type="scientific">Acidovorax lacteus</name>
    <dbReference type="NCBI Taxonomy" id="1924988"/>
    <lineage>
        <taxon>Bacteria</taxon>
        <taxon>Pseudomonadati</taxon>
        <taxon>Pseudomonadota</taxon>
        <taxon>Betaproteobacteria</taxon>
        <taxon>Burkholderiales</taxon>
        <taxon>Comamonadaceae</taxon>
        <taxon>Acidovorax</taxon>
    </lineage>
</organism>
<keyword evidence="1" id="KW-0678">Repressor</keyword>
<dbReference type="SMART" id="SM00422">
    <property type="entry name" value="HTH_MERR"/>
    <property type="match status" value="1"/>
</dbReference>
<dbReference type="RefSeq" id="WP_345063679.1">
    <property type="nucleotide sequence ID" value="NZ_BAABEX010000011.1"/>
</dbReference>
<evidence type="ECO:0000313" key="7">
    <source>
        <dbReference type="Proteomes" id="UP001501788"/>
    </source>
</evidence>
<evidence type="ECO:0000256" key="3">
    <source>
        <dbReference type="ARBA" id="ARBA00023125"/>
    </source>
</evidence>
<evidence type="ECO:0000256" key="4">
    <source>
        <dbReference type="ARBA" id="ARBA00023163"/>
    </source>
</evidence>
<keyword evidence="2" id="KW-0805">Transcription regulation</keyword>
<evidence type="ECO:0000256" key="2">
    <source>
        <dbReference type="ARBA" id="ARBA00023015"/>
    </source>
</evidence>
<keyword evidence="3" id="KW-0238">DNA-binding</keyword>
<reference evidence="7" key="1">
    <citation type="journal article" date="2019" name="Int. J. Syst. Evol. Microbiol.">
        <title>The Global Catalogue of Microorganisms (GCM) 10K type strain sequencing project: providing services to taxonomists for standard genome sequencing and annotation.</title>
        <authorList>
            <consortium name="The Broad Institute Genomics Platform"/>
            <consortium name="The Broad Institute Genome Sequencing Center for Infectious Disease"/>
            <person name="Wu L."/>
            <person name="Ma J."/>
        </authorList>
    </citation>
    <scope>NUCLEOTIDE SEQUENCE [LARGE SCALE GENOMIC DNA]</scope>
    <source>
        <strain evidence="7">JCM 31890</strain>
    </source>
</reference>
<keyword evidence="4" id="KW-0804">Transcription</keyword>
<dbReference type="PROSITE" id="PS50937">
    <property type="entry name" value="HTH_MERR_2"/>
    <property type="match status" value="1"/>
</dbReference>
<keyword evidence="7" id="KW-1185">Reference proteome</keyword>
<comment type="caution">
    <text evidence="6">The sequence shown here is derived from an EMBL/GenBank/DDBJ whole genome shotgun (WGS) entry which is preliminary data.</text>
</comment>
<proteinExistence type="predicted"/>
<dbReference type="InterPro" id="IPR047057">
    <property type="entry name" value="MerR_fam"/>
</dbReference>
<dbReference type="PANTHER" id="PTHR30204:SF69">
    <property type="entry name" value="MERR-FAMILY TRANSCRIPTIONAL REGULATOR"/>
    <property type="match status" value="1"/>
</dbReference>
<dbReference type="Pfam" id="PF13411">
    <property type="entry name" value="MerR_1"/>
    <property type="match status" value="1"/>
</dbReference>
<feature type="domain" description="HTH merR-type" evidence="5">
    <location>
        <begin position="11"/>
        <end position="80"/>
    </location>
</feature>
<protein>
    <recommendedName>
        <fullName evidence="5">HTH merR-type domain-containing protein</fullName>
    </recommendedName>
</protein>
<evidence type="ECO:0000256" key="1">
    <source>
        <dbReference type="ARBA" id="ARBA00022491"/>
    </source>
</evidence>
<dbReference type="Proteomes" id="UP001501788">
    <property type="component" value="Unassembled WGS sequence"/>
</dbReference>
<accession>A0ABP8L930</accession>
<dbReference type="PRINTS" id="PR00040">
    <property type="entry name" value="HTHMERR"/>
</dbReference>
<name>A0ABP8L930_9BURK</name>